<dbReference type="RefSeq" id="WP_369230080.1">
    <property type="nucleotide sequence ID" value="NZ_CP163435.1"/>
</dbReference>
<dbReference type="EMBL" id="CP163435">
    <property type="protein sequence ID" value="XDQ23909.1"/>
    <property type="molecule type" value="Genomic_DNA"/>
</dbReference>
<organism evidence="2">
    <name type="scientific">Streptomyces sp. R21</name>
    <dbReference type="NCBI Taxonomy" id="3238627"/>
    <lineage>
        <taxon>Bacteria</taxon>
        <taxon>Bacillati</taxon>
        <taxon>Actinomycetota</taxon>
        <taxon>Actinomycetes</taxon>
        <taxon>Kitasatosporales</taxon>
        <taxon>Streptomycetaceae</taxon>
        <taxon>Streptomyces</taxon>
    </lineage>
</organism>
<reference evidence="2" key="1">
    <citation type="submission" date="2024-07" db="EMBL/GenBank/DDBJ databases">
        <authorList>
            <person name="Yu S.T."/>
        </authorList>
    </citation>
    <scope>NUCLEOTIDE SEQUENCE</scope>
    <source>
        <strain evidence="2">R21</strain>
    </source>
</reference>
<sequence>MTIDFIAMYAAHDAFRRDLERLGKAAADGTADAPAVLAGWANFRHQLHIHHSAEDSDLWPRVQRKVMDRPEDVALLAAMEAEHAGLDPLLTAVDTALADRSAKLPELVEALASALDEHLGHEEENTLPLMQEVLTEADWRAFTGRIVEQQGLRGAAVFVPWILDGISPAYRARFLKVVPPPARILNRLFWQAGYRRRGLWRQSAA</sequence>
<gene>
    <name evidence="2" type="ORF">AB5J56_04020</name>
</gene>
<protein>
    <submittedName>
        <fullName evidence="2">Hemerythrin domain-containing protein</fullName>
    </submittedName>
</protein>
<accession>A0AB39P0R4</accession>
<dbReference type="InterPro" id="IPR012312">
    <property type="entry name" value="Hemerythrin-like"/>
</dbReference>
<dbReference type="Pfam" id="PF01814">
    <property type="entry name" value="Hemerythrin"/>
    <property type="match status" value="1"/>
</dbReference>
<evidence type="ECO:0000259" key="1">
    <source>
        <dbReference type="Pfam" id="PF01814"/>
    </source>
</evidence>
<proteinExistence type="predicted"/>
<dbReference type="Gene3D" id="1.20.120.520">
    <property type="entry name" value="nmb1532 protein domain like"/>
    <property type="match status" value="1"/>
</dbReference>
<evidence type="ECO:0000313" key="2">
    <source>
        <dbReference type="EMBL" id="XDQ23909.1"/>
    </source>
</evidence>
<feature type="domain" description="Hemerythrin-like" evidence="1">
    <location>
        <begin position="8"/>
        <end position="129"/>
    </location>
</feature>
<dbReference type="CDD" id="cd12108">
    <property type="entry name" value="Hr-like"/>
    <property type="match status" value="1"/>
</dbReference>
<name>A0AB39P0R4_9ACTN</name>
<dbReference type="AlphaFoldDB" id="A0AB39P0R4"/>